<proteinExistence type="predicted"/>
<evidence type="ECO:0000313" key="1">
    <source>
        <dbReference type="EMBL" id="CDZ53075.1"/>
    </source>
</evidence>
<sequence>MKSPRPNPDDALRAVSDLVEYFVTGRHVPDDSRELLYEGFQACIAGNFEPCLFTAIGLKGRGGVSLERQRRKGARDALLAALWGVCDEYRSLPALAASKMMAAHFRRYEETRWPREQRGNVPTSEPQSTWWRILSEGERVPEPKRLQQILENSIEIRGESDAA</sequence>
<name>A0A0T7H0N1_NEOGA</name>
<dbReference type="RefSeq" id="WP_046637595.1">
    <property type="nucleotide sequence ID" value="NZ_CCRK01000014.1"/>
</dbReference>
<protein>
    <submittedName>
        <fullName evidence="1">Uncharacterized protein</fullName>
    </submittedName>
</protein>
<gene>
    <name evidence="1" type="ORF">NGAL_HAMBI1189_48070</name>
</gene>
<dbReference type="Proteomes" id="UP000039660">
    <property type="component" value="Unassembled WGS sequence"/>
</dbReference>
<reference evidence="1 2" key="1">
    <citation type="submission" date="2014-08" db="EMBL/GenBank/DDBJ databases">
        <authorList>
            <person name="Chen Y.-H."/>
        </authorList>
    </citation>
    <scope>NUCLEOTIDE SEQUENCE [LARGE SCALE GENOMIC DNA]</scope>
</reference>
<dbReference type="EMBL" id="CCRK01000014">
    <property type="protein sequence ID" value="CDZ53075.1"/>
    <property type="molecule type" value="Genomic_DNA"/>
</dbReference>
<dbReference type="AlphaFoldDB" id="A0A0T7H0N1"/>
<organism evidence="1 2">
    <name type="scientific">Neorhizobium galegae bv. officinalis</name>
    <dbReference type="NCBI Taxonomy" id="323656"/>
    <lineage>
        <taxon>Bacteria</taxon>
        <taxon>Pseudomonadati</taxon>
        <taxon>Pseudomonadota</taxon>
        <taxon>Alphaproteobacteria</taxon>
        <taxon>Hyphomicrobiales</taxon>
        <taxon>Rhizobiaceae</taxon>
        <taxon>Rhizobium/Agrobacterium group</taxon>
        <taxon>Neorhizobium</taxon>
    </lineage>
</organism>
<evidence type="ECO:0000313" key="2">
    <source>
        <dbReference type="Proteomes" id="UP000039660"/>
    </source>
</evidence>
<accession>A0A0T7H0N1</accession>